<name>A0AC58LDZ9_CASCN</name>
<dbReference type="Proteomes" id="UP001732720">
    <property type="component" value="Chromosome 2"/>
</dbReference>
<proteinExistence type="predicted"/>
<reference evidence="2" key="1">
    <citation type="submission" date="2025-08" db="UniProtKB">
        <authorList>
            <consortium name="RefSeq"/>
        </authorList>
    </citation>
    <scope>IDENTIFICATION</scope>
</reference>
<evidence type="ECO:0000313" key="2">
    <source>
        <dbReference type="RefSeq" id="XP_073915387.1"/>
    </source>
</evidence>
<dbReference type="RefSeq" id="XP_073915387.1">
    <property type="nucleotide sequence ID" value="XM_074059286.1"/>
</dbReference>
<organism evidence="1 2">
    <name type="scientific">Castor canadensis</name>
    <name type="common">American beaver</name>
    <dbReference type="NCBI Taxonomy" id="51338"/>
    <lineage>
        <taxon>Eukaryota</taxon>
        <taxon>Metazoa</taxon>
        <taxon>Chordata</taxon>
        <taxon>Craniata</taxon>
        <taxon>Vertebrata</taxon>
        <taxon>Euteleostomi</taxon>
        <taxon>Mammalia</taxon>
        <taxon>Eutheria</taxon>
        <taxon>Euarchontoglires</taxon>
        <taxon>Glires</taxon>
        <taxon>Rodentia</taxon>
        <taxon>Castorimorpha</taxon>
        <taxon>Castoridae</taxon>
        <taxon>Castor</taxon>
    </lineage>
</organism>
<protein>
    <submittedName>
        <fullName evidence="2">Sperm motility kinase 2B-like</fullName>
    </submittedName>
</protein>
<keyword evidence="1" id="KW-1185">Reference proteome</keyword>
<evidence type="ECO:0000313" key="1">
    <source>
        <dbReference type="Proteomes" id="UP001732720"/>
    </source>
</evidence>
<sequence length="519" mass="57794">MSGDCPKGLTGLLVSSTKDVLTSRYQVTRNIGRGSFGLVKLAFHRDTGTDVAVKVLKKGTFNASIKSEVSILKTLQHPNIARLIEVKETVERVYLILEYASRGTLLRYVRKSHHLQETQAREFFRQICWGLAYCHQQGVAHLDIKPNNILLDSTYTIKICDFGMSTRFTVGEQLCQAGGAWSHRAPEMFLYCKYHGPKADAWSLGVVLYFMTVGGFPFQGRNFQELRKNILCAKYHLPRRVSAELKNILGRLLTRDSSQRATVEEILEHAWAHQDAPSPPVQTLAASLNPAILSAMVAIGYDAREIVRSLQNREINDTTAMYLLFEQRARQDSNCPMELDSIQPVVPPCPSPASLSTRPETLRRRASAPASLSSFSFSILTWKLNLPQNDHNSGKNGSKRIFLTTSPLFTPQRRSPNASRVPPHACVELKGGKSSEHKCSAQNALPVGQPQEVIRGAERNRSRGWRGAARRIVTTLLRMCCFPSCSNECHRGGQADGNGEQEDLTTALRRGIPPRCGLK</sequence>
<gene>
    <name evidence="2" type="primary">LOC109678172</name>
</gene>
<accession>A0AC58LDZ9</accession>